<protein>
    <submittedName>
        <fullName evidence="3">Clathrin light chain</fullName>
    </submittedName>
</protein>
<feature type="region of interest" description="Disordered" evidence="1">
    <location>
        <begin position="57"/>
        <end position="79"/>
    </location>
</feature>
<dbReference type="WBParaSite" id="ACAC_0000512201-mRNA-1">
    <property type="protein sequence ID" value="ACAC_0000512201-mRNA-1"/>
    <property type="gene ID" value="ACAC_0000512201"/>
</dbReference>
<organism evidence="2 3">
    <name type="scientific">Angiostrongylus cantonensis</name>
    <name type="common">Rat lungworm</name>
    <dbReference type="NCBI Taxonomy" id="6313"/>
    <lineage>
        <taxon>Eukaryota</taxon>
        <taxon>Metazoa</taxon>
        <taxon>Ecdysozoa</taxon>
        <taxon>Nematoda</taxon>
        <taxon>Chromadorea</taxon>
        <taxon>Rhabditida</taxon>
        <taxon>Rhabditina</taxon>
        <taxon>Rhabditomorpha</taxon>
        <taxon>Strongyloidea</taxon>
        <taxon>Metastrongylidae</taxon>
        <taxon>Angiostrongylus</taxon>
    </lineage>
</organism>
<evidence type="ECO:0000313" key="2">
    <source>
        <dbReference type="Proteomes" id="UP000035642"/>
    </source>
</evidence>
<accession>A0A0K0D4X7</accession>
<evidence type="ECO:0000313" key="3">
    <source>
        <dbReference type="WBParaSite" id="ACAC_0000512201-mRNA-1"/>
    </source>
</evidence>
<sequence length="79" mass="8470">MLPEPLLQKKFEGQAMTAMTGRSPGFVQQQQAVAALAGEQKRKAEAEGLYENLEVPATDGLMPKPLPPPPPPPPPLPPF</sequence>
<dbReference type="AlphaFoldDB" id="A0A0K0D4X7"/>
<dbReference type="Proteomes" id="UP000035642">
    <property type="component" value="Unassembled WGS sequence"/>
</dbReference>
<reference evidence="2" key="1">
    <citation type="submission" date="2012-09" db="EMBL/GenBank/DDBJ databases">
        <authorList>
            <person name="Martin A.A."/>
        </authorList>
    </citation>
    <scope>NUCLEOTIDE SEQUENCE</scope>
</reference>
<proteinExistence type="predicted"/>
<reference evidence="3" key="2">
    <citation type="submission" date="2017-02" db="UniProtKB">
        <authorList>
            <consortium name="WormBaseParasite"/>
        </authorList>
    </citation>
    <scope>IDENTIFICATION</scope>
</reference>
<name>A0A0K0D4X7_ANGCA</name>
<keyword evidence="2" id="KW-1185">Reference proteome</keyword>
<feature type="compositionally biased region" description="Pro residues" evidence="1">
    <location>
        <begin position="64"/>
        <end position="79"/>
    </location>
</feature>
<evidence type="ECO:0000256" key="1">
    <source>
        <dbReference type="SAM" id="MobiDB-lite"/>
    </source>
</evidence>